<name>A0A2I6SBL1_9VIRU</name>
<dbReference type="Proteomes" id="UP000267352">
    <property type="component" value="Segment"/>
</dbReference>
<dbReference type="EMBL" id="MG702567">
    <property type="protein sequence ID" value="AUO14946.1"/>
    <property type="molecule type" value="Genomic_DNA"/>
</dbReference>
<accession>A0A2I6SBL1</accession>
<proteinExistence type="predicted"/>
<evidence type="ECO:0000313" key="1">
    <source>
        <dbReference type="EMBL" id="AUO14946.1"/>
    </source>
</evidence>
<reference evidence="1" key="1">
    <citation type="submission" date="2017-12" db="EMBL/GenBank/DDBJ databases">
        <authorList>
            <person name="Katneni V.K."/>
            <person name="Shekhar M.S."/>
            <person name="Otta S.K."/>
            <person name="Karthic K."/>
            <person name="Jangam A.K."/>
            <person name="Gopikrishna G."/>
            <person name="Vijayan K.K."/>
        </authorList>
    </citation>
    <scope>NUCLEOTIDE SEQUENCE [LARGE SCALE GENOMIC DNA]</scope>
    <source>
        <strain evidence="1">IN_AP4RU</strain>
    </source>
</reference>
<reference evidence="1" key="2">
    <citation type="journal article" date="2018" name="Genome Announc.">
        <title>First Report of a Complete Genome Sequence of White spot syndrome virus from India.</title>
        <authorList>
            <person name="Vinaya Kumar K."/>
            <person name="Shekhar M.S."/>
            <person name="Otta S.K."/>
            <person name="Karthic K."/>
            <person name="Ashok Kumar J."/>
            <person name="Gopikrishna G."/>
            <person name="Vijayan K.K."/>
        </authorList>
    </citation>
    <scope>NUCLEOTIDE SEQUENCE</scope>
    <source>
        <strain evidence="1">IN_AP4RU</strain>
    </source>
</reference>
<organism evidence="1">
    <name type="scientific">White spot syndrome virus</name>
    <dbReference type="NCBI Taxonomy" id="342409"/>
    <lineage>
        <taxon>Viruses</taxon>
        <taxon>Viruses incertae sedis</taxon>
        <taxon>Naldaviricetes</taxon>
        <taxon>Nimaviridae</taxon>
        <taxon>Whispovirus</taxon>
    </lineage>
</organism>
<sequence length="185" mass="20081">MGTKFMVAPGSLLNANKEETLRLNRLSDINNVRHYGTDVHGRQNSAWRIGEVVRAASSFPDGDKESAMKKMLLLGSVSAISAQKSASHINDPTALLSTNTSIQNLVKEAFPDPVCSSNCLGSAESTFATQLAYRQRLFPNGDDENVTTVSNICPMDLMGSTKRYNDAFNNIFGSKMTSTNKGVKL</sequence>
<protein>
    <submittedName>
        <fullName evidence="1">WSSV085</fullName>
    </submittedName>
</protein>